<keyword evidence="1" id="KW-0808">Transferase</keyword>
<keyword evidence="1 3" id="KW-0696">RNA-directed RNA polymerase</keyword>
<feature type="domain" description="RDRP core" evidence="2">
    <location>
        <begin position="414"/>
        <end position="1004"/>
    </location>
</feature>
<dbReference type="EMBL" id="LATX01001295">
    <property type="protein sequence ID" value="KTB42868.1"/>
    <property type="molecule type" value="Genomic_DNA"/>
</dbReference>
<comment type="similarity">
    <text evidence="1">Belongs to the RdRP family.</text>
</comment>
<comment type="catalytic activity">
    <reaction evidence="1">
        <text>RNA(n) + a ribonucleoside 5'-triphosphate = RNA(n+1) + diphosphate</text>
        <dbReference type="Rhea" id="RHEA:21248"/>
        <dbReference type="Rhea" id="RHEA-COMP:14527"/>
        <dbReference type="Rhea" id="RHEA-COMP:17342"/>
        <dbReference type="ChEBI" id="CHEBI:33019"/>
        <dbReference type="ChEBI" id="CHEBI:61557"/>
        <dbReference type="ChEBI" id="CHEBI:140395"/>
        <dbReference type="EC" id="2.7.7.48"/>
    </reaction>
</comment>
<evidence type="ECO:0000259" key="2">
    <source>
        <dbReference type="Pfam" id="PF05183"/>
    </source>
</evidence>
<organism evidence="3 4">
    <name type="scientific">Moniliophthora roreri</name>
    <name type="common">Frosty pod rot fungus</name>
    <name type="synonym">Monilia roreri</name>
    <dbReference type="NCBI Taxonomy" id="221103"/>
    <lineage>
        <taxon>Eukaryota</taxon>
        <taxon>Fungi</taxon>
        <taxon>Dikarya</taxon>
        <taxon>Basidiomycota</taxon>
        <taxon>Agaricomycotina</taxon>
        <taxon>Agaricomycetes</taxon>
        <taxon>Agaricomycetidae</taxon>
        <taxon>Agaricales</taxon>
        <taxon>Marasmiineae</taxon>
        <taxon>Marasmiaceae</taxon>
        <taxon>Moniliophthora</taxon>
    </lineage>
</organism>
<dbReference type="PANTHER" id="PTHR23079">
    <property type="entry name" value="RNA-DEPENDENT RNA POLYMERASE"/>
    <property type="match status" value="1"/>
</dbReference>
<keyword evidence="1" id="KW-0548">Nucleotidyltransferase</keyword>
<keyword evidence="1" id="KW-0694">RNA-binding</keyword>
<dbReference type="AlphaFoldDB" id="A0A0W0G2T7"/>
<reference evidence="3 4" key="1">
    <citation type="submission" date="2015-12" db="EMBL/GenBank/DDBJ databases">
        <title>Draft genome sequence of Moniliophthora roreri, the causal agent of frosty pod rot of cacao.</title>
        <authorList>
            <person name="Aime M.C."/>
            <person name="Diaz-Valderrama J.R."/>
            <person name="Kijpornyongpan T."/>
            <person name="Phillips-Mora W."/>
        </authorList>
    </citation>
    <scope>NUCLEOTIDE SEQUENCE [LARGE SCALE GENOMIC DNA]</scope>
    <source>
        <strain evidence="3 4">MCA 2952</strain>
    </source>
</reference>
<dbReference type="EC" id="2.7.7.48" evidence="1"/>
<comment type="caution">
    <text evidence="3">The sequence shown here is derived from an EMBL/GenBank/DDBJ whole genome shotgun (WGS) entry which is preliminary data.</text>
</comment>
<dbReference type="GO" id="GO:0003723">
    <property type="term" value="F:RNA binding"/>
    <property type="evidence" value="ECO:0007669"/>
    <property type="project" value="UniProtKB-KW"/>
</dbReference>
<gene>
    <name evidence="3" type="ORF">WG66_4667</name>
</gene>
<dbReference type="InterPro" id="IPR007855">
    <property type="entry name" value="RDRP"/>
</dbReference>
<proteinExistence type="inferred from homology"/>
<dbReference type="InterPro" id="IPR057596">
    <property type="entry name" value="RDRP_core"/>
</dbReference>
<dbReference type="GO" id="GO:0030422">
    <property type="term" value="P:siRNA processing"/>
    <property type="evidence" value="ECO:0007669"/>
    <property type="project" value="TreeGrafter"/>
</dbReference>
<protein>
    <recommendedName>
        <fullName evidence="1">RNA-dependent RNA polymerase</fullName>
        <ecNumber evidence="1">2.7.7.48</ecNumber>
    </recommendedName>
</protein>
<dbReference type="Proteomes" id="UP000054988">
    <property type="component" value="Unassembled WGS sequence"/>
</dbReference>
<dbReference type="Pfam" id="PF05183">
    <property type="entry name" value="RdRP"/>
    <property type="match status" value="1"/>
</dbReference>
<evidence type="ECO:0000313" key="4">
    <source>
        <dbReference type="Proteomes" id="UP000054988"/>
    </source>
</evidence>
<dbReference type="GO" id="GO:0031380">
    <property type="term" value="C:nuclear RNA-directed RNA polymerase complex"/>
    <property type="evidence" value="ECO:0007669"/>
    <property type="project" value="TreeGrafter"/>
</dbReference>
<sequence length="1212" mass="138156">MEVFMSDITYSTNTNDVIRRLASIFHGPGYAGLFSNLPLNFNVRLFPDTNPRRGRRNHSGKGLLTLHSVELGQKFLLEYGELDGRPSPTQTVLFGSRRVKFFPSKNRARTDIVQKISKEPYVDPAAIEERERLEQFTASTTVEITSLSFGWECRDYVYSSEWELQCAPTGKLSLNLDRRELRIRFEHPSYPSGRLAIAVRLSDILQAHTYLYHTKDPVIFLSLDHAPSFETEPATPGSLRQRLPFLPVPGHERVAPFTSESLRLTCRSERDLRIFKDLGRTAQMHSIRDYEHPLERRDLFSREIMEILNLNFRRASWPVAFQLEKLMRELSLDPQEMVGIMHHILRMTRDRGTRHTSKFLKHFGHSLDEMWREGLDGTVEECFLLAEKSFADQVKAPSLIPSEGRLFDSLHVTITPTTMYLDGPFLDRSNRVIRSYDQKYHECFLRVSFLDEGSMQYRFDRDMDGPGFIRHRVGELLLEGLTIAGRKFTFLAYSQSALKEHAVWFVKPFQDPRLGRVDAAAIINGIGDFAKDPDLIRCPARYAARISQAFTATDATEVEVEEILLSNDITTVNGEYTFTDGVGTMSRELAREIWKELKATKRRSRRNRTKVAAYQIRLMGSKGMLSIDYKLKGRVLTLRPSMIKFQAPESNNVEIARAFDRPMNYYLNRPLIMLLEGLGVPYETFEKYQDKAVHEVQQATKNLVDAARMLETFGLGTSFRLTSVMLNLSRLGINNMDWDPFYHQMLQFAVHHVLRMLKNRARIPVPGCWTLVGVADVHGHLEEDEIFACVKPIDKPAIYLEGPVLISRSPTIHPGDVQVVHAIGKPPEGSCFAHEHLPNTVVFSIKGARPLPSFLGGGDLDGDDYNLIPLSKLPEFTPANNYQPAEYKTAEKKMLDRPSTIADVAEFVMEYINSNLLGIIATNWLIIADQSQQGILDPDCLKLAELHSLAVDYPKTGMPVPHKSIPKLKFKAKPDYQAPETANVSSNTNYYPSQRAIGRLFRRIDLPPLQTNVPLGRDQRRRIRDGRDGSGGSVNNLARSLAHIRIPDNPLVEVLEEHVGQYIRIPEEPDQEMREHVAQIFKRFCAEVTQIMNSNTLSHSRMSLLSEEEAIIGTIAQKTSQPRRRKDLMAKLREQTDILVRGVREELEGDDSLTAEKSLEYAWVAWELAITRPKSTIGAQSFGWIALGSIFEAIKEIDDSRRSRTGSHWSRY</sequence>
<name>A0A0W0G2T7_MONRR</name>
<dbReference type="eggNOG" id="KOG0988">
    <property type="taxonomic scope" value="Eukaryota"/>
</dbReference>
<dbReference type="GO" id="GO:0003968">
    <property type="term" value="F:RNA-directed RNA polymerase activity"/>
    <property type="evidence" value="ECO:0007669"/>
    <property type="project" value="UniProtKB-KW"/>
</dbReference>
<evidence type="ECO:0000313" key="3">
    <source>
        <dbReference type="EMBL" id="KTB42868.1"/>
    </source>
</evidence>
<dbReference type="PANTHER" id="PTHR23079:SF55">
    <property type="entry name" value="RNA-DIRECTED RNA POLYMERASE"/>
    <property type="match status" value="1"/>
</dbReference>
<evidence type="ECO:0000256" key="1">
    <source>
        <dbReference type="RuleBase" id="RU363098"/>
    </source>
</evidence>
<accession>A0A0W0G2T7</accession>